<dbReference type="Pfam" id="PF07690">
    <property type="entry name" value="MFS_1"/>
    <property type="match status" value="1"/>
</dbReference>
<dbReference type="AlphaFoldDB" id="A0A0R1S7U2"/>
<feature type="transmembrane region" description="Helical" evidence="7">
    <location>
        <begin position="196"/>
        <end position="216"/>
    </location>
</feature>
<feature type="transmembrane region" description="Helical" evidence="7">
    <location>
        <begin position="109"/>
        <end position="126"/>
    </location>
</feature>
<dbReference type="PANTHER" id="PTHR42718">
    <property type="entry name" value="MAJOR FACILITATOR SUPERFAMILY MULTIDRUG TRANSPORTER MFSC"/>
    <property type="match status" value="1"/>
</dbReference>
<accession>A0A0R1S7U2</accession>
<feature type="transmembrane region" description="Helical" evidence="7">
    <location>
        <begin position="228"/>
        <end position="247"/>
    </location>
</feature>
<dbReference type="PRINTS" id="PR01036">
    <property type="entry name" value="TCRTETB"/>
</dbReference>
<keyword evidence="4 7" id="KW-0812">Transmembrane</keyword>
<proteinExistence type="predicted"/>
<organism evidence="9 10">
    <name type="scientific">Lentilactobacillus diolivorans DSM 14421</name>
    <dbReference type="NCBI Taxonomy" id="1423739"/>
    <lineage>
        <taxon>Bacteria</taxon>
        <taxon>Bacillati</taxon>
        <taxon>Bacillota</taxon>
        <taxon>Bacilli</taxon>
        <taxon>Lactobacillales</taxon>
        <taxon>Lactobacillaceae</taxon>
        <taxon>Lentilactobacillus</taxon>
    </lineage>
</organism>
<protein>
    <submittedName>
        <fullName evidence="9">MDR-type permease</fullName>
    </submittedName>
</protein>
<dbReference type="InterPro" id="IPR011701">
    <property type="entry name" value="MFS"/>
</dbReference>
<dbReference type="PROSITE" id="PS50850">
    <property type="entry name" value="MFS"/>
    <property type="match status" value="1"/>
</dbReference>
<dbReference type="RefSeq" id="WP_057866201.1">
    <property type="nucleotide sequence ID" value="NZ_AZEY01000108.1"/>
</dbReference>
<keyword evidence="5 7" id="KW-1133">Transmembrane helix</keyword>
<feature type="transmembrane region" description="Helical" evidence="7">
    <location>
        <begin position="268"/>
        <end position="289"/>
    </location>
</feature>
<evidence type="ECO:0000256" key="1">
    <source>
        <dbReference type="ARBA" id="ARBA00004651"/>
    </source>
</evidence>
<feature type="transmembrane region" description="Helical" evidence="7">
    <location>
        <begin position="166"/>
        <end position="184"/>
    </location>
</feature>
<sequence length="623" mass="68869">MKNNLKQKLGLLALMLIMFVVTLDTTITNIALPNITDYFGTKLTVSNWVSTVYVLILSVLMIPAAKLGDQLGRKKVILSGLIIFGFGSFLCSISQAIEMLIIARGLQGVGGAITTPILIPLCVSLFGRNQANKVVGEIGAVAALAAAIGPAAGGVIIHYWTWHVIFLVNIPITIVTMVLVMICFEESYDPTISQRIDYIGITMLSVALFLVTFILLKGYDYGWTSPRILSLSITAIIIIIIFIISDIRKKESLLEFSLFKNLTFTASTLIYFTCGFCIVCSSVVFNFFLENIRGYSPLRAGCIIMFSSIMVMIAMPVGNKLGQQLSFRWPLMAGTLMMATGSLLLTQLTYYVTIFNMIFAMCVLGLGFGLGSLSLVSAVQYIPEEKAGIASGMVNAARQLGTCLGIALLVGMLNHNVEVGVRTTRNDAIRIFQTKSFSKNLRKTGLREMNHQFRYSGNSNIDRRIDVSKLRKAAGSINGLSQPSRKSDLYFLYQINDKLHRKNVELRNGKNAFVTRILRVADNAGLTSGNPNNDFDKIVIESGKLRQGDSRLVLGQSKLTTMISLFAQKQALSQALNQIKKDNDYQLTHAFTKTFIVSTVFLTIMVPVSWWTDRDITKKKEQY</sequence>
<dbReference type="PANTHER" id="PTHR42718:SF46">
    <property type="entry name" value="BLR6921 PROTEIN"/>
    <property type="match status" value="1"/>
</dbReference>
<dbReference type="GO" id="GO:0022857">
    <property type="term" value="F:transmembrane transporter activity"/>
    <property type="evidence" value="ECO:0007669"/>
    <property type="project" value="InterPro"/>
</dbReference>
<dbReference type="GO" id="GO:0005886">
    <property type="term" value="C:plasma membrane"/>
    <property type="evidence" value="ECO:0007669"/>
    <property type="project" value="UniProtKB-SubCell"/>
</dbReference>
<evidence type="ECO:0000313" key="9">
    <source>
        <dbReference type="EMBL" id="KRL62403.1"/>
    </source>
</evidence>
<evidence type="ECO:0000259" key="8">
    <source>
        <dbReference type="PROSITE" id="PS50850"/>
    </source>
</evidence>
<gene>
    <name evidence="9" type="ORF">FC85_GL001908</name>
</gene>
<dbReference type="Proteomes" id="UP000052013">
    <property type="component" value="Unassembled WGS sequence"/>
</dbReference>
<feature type="transmembrane region" description="Helical" evidence="7">
    <location>
        <begin position="590"/>
        <end position="611"/>
    </location>
</feature>
<name>A0A0R1S7U2_9LACO</name>
<feature type="transmembrane region" description="Helical" evidence="7">
    <location>
        <begin position="354"/>
        <end position="376"/>
    </location>
</feature>
<feature type="domain" description="Major facilitator superfamily (MFS) profile" evidence="8">
    <location>
        <begin position="10"/>
        <end position="442"/>
    </location>
</feature>
<dbReference type="Gene3D" id="1.20.1250.20">
    <property type="entry name" value="MFS general substrate transporter like domains"/>
    <property type="match status" value="1"/>
</dbReference>
<comment type="subcellular location">
    <subcellularLocation>
        <location evidence="1">Cell membrane</location>
        <topology evidence="1">Multi-pass membrane protein</topology>
    </subcellularLocation>
</comment>
<evidence type="ECO:0000256" key="5">
    <source>
        <dbReference type="ARBA" id="ARBA00022989"/>
    </source>
</evidence>
<dbReference type="InterPro" id="IPR036259">
    <property type="entry name" value="MFS_trans_sf"/>
</dbReference>
<feature type="transmembrane region" description="Helical" evidence="7">
    <location>
        <begin position="138"/>
        <end position="160"/>
    </location>
</feature>
<dbReference type="NCBIfam" id="TIGR00711">
    <property type="entry name" value="efflux_EmrB"/>
    <property type="match status" value="1"/>
</dbReference>
<evidence type="ECO:0000256" key="2">
    <source>
        <dbReference type="ARBA" id="ARBA00022448"/>
    </source>
</evidence>
<dbReference type="InterPro" id="IPR020846">
    <property type="entry name" value="MFS_dom"/>
</dbReference>
<keyword evidence="6 7" id="KW-0472">Membrane</keyword>
<comment type="caution">
    <text evidence="9">The sequence shown here is derived from an EMBL/GenBank/DDBJ whole genome shotgun (WGS) entry which is preliminary data.</text>
</comment>
<feature type="transmembrane region" description="Helical" evidence="7">
    <location>
        <begin position="295"/>
        <end position="317"/>
    </location>
</feature>
<keyword evidence="2" id="KW-0813">Transport</keyword>
<feature type="transmembrane region" description="Helical" evidence="7">
    <location>
        <begin position="329"/>
        <end position="348"/>
    </location>
</feature>
<feature type="transmembrane region" description="Helical" evidence="7">
    <location>
        <begin position="76"/>
        <end position="97"/>
    </location>
</feature>
<evidence type="ECO:0000256" key="3">
    <source>
        <dbReference type="ARBA" id="ARBA00022475"/>
    </source>
</evidence>
<dbReference type="InterPro" id="IPR004638">
    <property type="entry name" value="EmrB-like"/>
</dbReference>
<dbReference type="STRING" id="1423739.FC85_GL001908"/>
<evidence type="ECO:0000256" key="6">
    <source>
        <dbReference type="ARBA" id="ARBA00023136"/>
    </source>
</evidence>
<evidence type="ECO:0000313" key="10">
    <source>
        <dbReference type="Proteomes" id="UP000052013"/>
    </source>
</evidence>
<dbReference type="Gene3D" id="1.20.1720.10">
    <property type="entry name" value="Multidrug resistance protein D"/>
    <property type="match status" value="1"/>
</dbReference>
<dbReference type="PATRIC" id="fig|1423739.3.peg.1993"/>
<reference evidence="9 10" key="1">
    <citation type="journal article" date="2015" name="Genome Announc.">
        <title>Expanding the biotechnology potential of lactobacilli through comparative genomics of 213 strains and associated genera.</title>
        <authorList>
            <person name="Sun Z."/>
            <person name="Harris H.M."/>
            <person name="McCann A."/>
            <person name="Guo C."/>
            <person name="Argimon S."/>
            <person name="Zhang W."/>
            <person name="Yang X."/>
            <person name="Jeffery I.B."/>
            <person name="Cooney J.C."/>
            <person name="Kagawa T.F."/>
            <person name="Liu W."/>
            <person name="Song Y."/>
            <person name="Salvetti E."/>
            <person name="Wrobel A."/>
            <person name="Rasinkangas P."/>
            <person name="Parkhill J."/>
            <person name="Rea M.C."/>
            <person name="O'Sullivan O."/>
            <person name="Ritari J."/>
            <person name="Douillard F.P."/>
            <person name="Paul Ross R."/>
            <person name="Yang R."/>
            <person name="Briner A.E."/>
            <person name="Felis G.E."/>
            <person name="de Vos W.M."/>
            <person name="Barrangou R."/>
            <person name="Klaenhammer T.R."/>
            <person name="Caufield P.W."/>
            <person name="Cui Y."/>
            <person name="Zhang H."/>
            <person name="O'Toole P.W."/>
        </authorList>
    </citation>
    <scope>NUCLEOTIDE SEQUENCE [LARGE SCALE GENOMIC DNA]</scope>
    <source>
        <strain evidence="9 10">DSM 14421</strain>
    </source>
</reference>
<keyword evidence="3" id="KW-1003">Cell membrane</keyword>
<evidence type="ECO:0000256" key="4">
    <source>
        <dbReference type="ARBA" id="ARBA00022692"/>
    </source>
</evidence>
<dbReference type="SUPFAM" id="SSF103473">
    <property type="entry name" value="MFS general substrate transporter"/>
    <property type="match status" value="2"/>
</dbReference>
<feature type="transmembrane region" description="Helical" evidence="7">
    <location>
        <begin position="12"/>
        <end position="33"/>
    </location>
</feature>
<dbReference type="CDD" id="cd17321">
    <property type="entry name" value="MFS_MMR_MDR_like"/>
    <property type="match status" value="1"/>
</dbReference>
<evidence type="ECO:0000256" key="7">
    <source>
        <dbReference type="SAM" id="Phobius"/>
    </source>
</evidence>
<feature type="transmembrane region" description="Helical" evidence="7">
    <location>
        <begin position="45"/>
        <end position="64"/>
    </location>
</feature>
<dbReference type="EMBL" id="AZEY01000108">
    <property type="protein sequence ID" value="KRL62403.1"/>
    <property type="molecule type" value="Genomic_DNA"/>
</dbReference>